<dbReference type="HOGENOM" id="CLU_1012318_0_0_1"/>
<dbReference type="eggNOG" id="KOG0308">
    <property type="taxonomic scope" value="Eukaryota"/>
</dbReference>
<dbReference type="InterPro" id="IPR051246">
    <property type="entry name" value="WDR48"/>
</dbReference>
<dbReference type="PANTHER" id="PTHR19862">
    <property type="entry name" value="WD REPEAT-CONTAINING PROTEIN 48"/>
    <property type="match status" value="1"/>
</dbReference>
<dbReference type="STRING" id="933388.S8B391"/>
<sequence>MVPLAPLVVMMTDKLTTPKAFRLDSVVHDRRLAETARASTAFLSPTNVPDEKPEESEVLSVKEEKVYETNISRVIDRIHDDYEEYLAQDSNCEESSSTITLSAENKTPRLNILSRTAVFIQEESGDTAVASDLYGGNRTAMNSIPSKEQVKITFILKPFDDSLPPVANADPAMTGPGIHANNNSRLNANRMLRTRKVLAYVAERIDPPNPDDPESNQMPPEEYLELYCQKKTLCPPNMTLATIRTHLWRTSRDMILPYKAKWQNADSAPAWIDGI</sequence>
<reference evidence="3 4" key="1">
    <citation type="journal article" date="2013" name="PLoS ONE">
        <title>Genomic and secretomic analyses reveal unique features of the lignocellulolytic enzyme system of Penicillium decumbens.</title>
        <authorList>
            <person name="Liu G."/>
            <person name="Zhang L."/>
            <person name="Wei X."/>
            <person name="Zou G."/>
            <person name="Qin Y."/>
            <person name="Ma L."/>
            <person name="Li J."/>
            <person name="Zheng H."/>
            <person name="Wang S."/>
            <person name="Wang C."/>
            <person name="Xun L."/>
            <person name="Zhao G.-P."/>
            <person name="Zhou Z."/>
            <person name="Qu Y."/>
        </authorList>
    </citation>
    <scope>NUCLEOTIDE SEQUENCE [LARGE SCALE GENOMIC DNA]</scope>
    <source>
        <strain evidence="4">114-2 / CGMCC 5302</strain>
    </source>
</reference>
<dbReference type="Proteomes" id="UP000019376">
    <property type="component" value="Unassembled WGS sequence"/>
</dbReference>
<dbReference type="EMBL" id="KB644411">
    <property type="protein sequence ID" value="EPS28942.1"/>
    <property type="molecule type" value="Genomic_DNA"/>
</dbReference>
<evidence type="ECO:0000256" key="2">
    <source>
        <dbReference type="ARBA" id="ARBA00022737"/>
    </source>
</evidence>
<dbReference type="InterPro" id="IPR021772">
    <property type="entry name" value="WDR48/Bun107"/>
</dbReference>
<keyword evidence="4" id="KW-1185">Reference proteome</keyword>
<proteinExistence type="predicted"/>
<name>S8B391_PENO1</name>
<protein>
    <submittedName>
        <fullName evidence="3">Uncharacterized protein</fullName>
    </submittedName>
</protein>
<evidence type="ECO:0000256" key="1">
    <source>
        <dbReference type="ARBA" id="ARBA00022574"/>
    </source>
</evidence>
<dbReference type="AlphaFoldDB" id="S8B391"/>
<gene>
    <name evidence="3" type="ORF">PDE_03888</name>
</gene>
<organism evidence="3 4">
    <name type="scientific">Penicillium oxalicum (strain 114-2 / CGMCC 5302)</name>
    <name type="common">Penicillium decumbens</name>
    <dbReference type="NCBI Taxonomy" id="933388"/>
    <lineage>
        <taxon>Eukaryota</taxon>
        <taxon>Fungi</taxon>
        <taxon>Dikarya</taxon>
        <taxon>Ascomycota</taxon>
        <taxon>Pezizomycotina</taxon>
        <taxon>Eurotiomycetes</taxon>
        <taxon>Eurotiomycetidae</taxon>
        <taxon>Eurotiales</taxon>
        <taxon>Aspergillaceae</taxon>
        <taxon>Penicillium</taxon>
    </lineage>
</organism>
<dbReference type="PANTHER" id="PTHR19862:SF14">
    <property type="entry name" value="WD REPEAT-CONTAINING PROTEIN 48"/>
    <property type="match status" value="1"/>
</dbReference>
<dbReference type="Pfam" id="PF11816">
    <property type="entry name" value="DUF3337"/>
    <property type="match status" value="1"/>
</dbReference>
<dbReference type="GO" id="GO:0043130">
    <property type="term" value="F:ubiquitin binding"/>
    <property type="evidence" value="ECO:0007669"/>
    <property type="project" value="TreeGrafter"/>
</dbReference>
<dbReference type="PhylomeDB" id="S8B391"/>
<dbReference type="GO" id="GO:0000724">
    <property type="term" value="P:double-strand break repair via homologous recombination"/>
    <property type="evidence" value="ECO:0007669"/>
    <property type="project" value="TreeGrafter"/>
</dbReference>
<evidence type="ECO:0000313" key="4">
    <source>
        <dbReference type="Proteomes" id="UP000019376"/>
    </source>
</evidence>
<evidence type="ECO:0000313" key="3">
    <source>
        <dbReference type="EMBL" id="EPS28942.1"/>
    </source>
</evidence>
<keyword evidence="2" id="KW-0677">Repeat</keyword>
<accession>S8B391</accession>
<keyword evidence="1" id="KW-0853">WD repeat</keyword>
<dbReference type="OrthoDB" id="2421129at2759"/>